<protein>
    <submittedName>
        <fullName evidence="2">Uncharacterized protein</fullName>
    </submittedName>
</protein>
<feature type="region of interest" description="Disordered" evidence="1">
    <location>
        <begin position="39"/>
        <end position="63"/>
    </location>
</feature>
<evidence type="ECO:0000313" key="2">
    <source>
        <dbReference type="EMBL" id="KAL1533007.1"/>
    </source>
</evidence>
<accession>A0ABD1FMD2</accession>
<comment type="caution">
    <text evidence="2">The sequence shown here is derived from an EMBL/GenBank/DDBJ whole genome shotgun (WGS) entry which is preliminary data.</text>
</comment>
<feature type="region of interest" description="Disordered" evidence="1">
    <location>
        <begin position="1"/>
        <end position="24"/>
    </location>
</feature>
<organism evidence="2 3">
    <name type="scientific">Salvia divinorum</name>
    <name type="common">Maria pastora</name>
    <name type="synonym">Diviner's sage</name>
    <dbReference type="NCBI Taxonomy" id="28513"/>
    <lineage>
        <taxon>Eukaryota</taxon>
        <taxon>Viridiplantae</taxon>
        <taxon>Streptophyta</taxon>
        <taxon>Embryophyta</taxon>
        <taxon>Tracheophyta</taxon>
        <taxon>Spermatophyta</taxon>
        <taxon>Magnoliopsida</taxon>
        <taxon>eudicotyledons</taxon>
        <taxon>Gunneridae</taxon>
        <taxon>Pentapetalae</taxon>
        <taxon>asterids</taxon>
        <taxon>lamiids</taxon>
        <taxon>Lamiales</taxon>
        <taxon>Lamiaceae</taxon>
        <taxon>Nepetoideae</taxon>
        <taxon>Mentheae</taxon>
        <taxon>Salviinae</taxon>
        <taxon>Salvia</taxon>
        <taxon>Salvia subgen. Calosphace</taxon>
    </lineage>
</organism>
<keyword evidence="3" id="KW-1185">Reference proteome</keyword>
<dbReference type="AlphaFoldDB" id="A0ABD1FMD2"/>
<gene>
    <name evidence="2" type="ORF">AAHA92_32954</name>
</gene>
<dbReference type="Proteomes" id="UP001567538">
    <property type="component" value="Unassembled WGS sequence"/>
</dbReference>
<sequence length="107" mass="11616">MRNSSRLKAMASSSVRREFSHSSRCSYAATDRVGYGSPLLPHDRAAVGSPPLSRRLSSPTSGRPKILGIVRNIIGDEECVYTVTADLRNRKVVLGARFGGDKIGLQE</sequence>
<evidence type="ECO:0000256" key="1">
    <source>
        <dbReference type="SAM" id="MobiDB-lite"/>
    </source>
</evidence>
<evidence type="ECO:0000313" key="3">
    <source>
        <dbReference type="Proteomes" id="UP001567538"/>
    </source>
</evidence>
<proteinExistence type="predicted"/>
<name>A0ABD1FMD2_SALDI</name>
<feature type="compositionally biased region" description="Low complexity" evidence="1">
    <location>
        <begin position="48"/>
        <end position="63"/>
    </location>
</feature>
<dbReference type="EMBL" id="JBEAFC010000014">
    <property type="protein sequence ID" value="KAL1533007.1"/>
    <property type="molecule type" value="Genomic_DNA"/>
</dbReference>
<reference evidence="2 3" key="1">
    <citation type="submission" date="2024-06" db="EMBL/GenBank/DDBJ databases">
        <title>A chromosome level genome sequence of Diviner's sage (Salvia divinorum).</title>
        <authorList>
            <person name="Ford S.A."/>
            <person name="Ro D.-K."/>
            <person name="Ness R.W."/>
            <person name="Phillips M.A."/>
        </authorList>
    </citation>
    <scope>NUCLEOTIDE SEQUENCE [LARGE SCALE GENOMIC DNA]</scope>
    <source>
        <strain evidence="2">SAF-2024a</strain>
        <tissue evidence="2">Leaf</tissue>
    </source>
</reference>